<dbReference type="AlphaFoldDB" id="A0A3R7FWB1"/>
<dbReference type="SUPFAM" id="SSF52540">
    <property type="entry name" value="P-loop containing nucleoside triphosphate hydrolases"/>
    <property type="match status" value="1"/>
</dbReference>
<comment type="caution">
    <text evidence="2">The sequence shown here is derived from an EMBL/GenBank/DDBJ whole genome shotgun (WGS) entry which is preliminary data.</text>
</comment>
<dbReference type="PANTHER" id="PTHR30121:SF11">
    <property type="entry name" value="AAA+ ATPASE DOMAIN-CONTAINING PROTEIN"/>
    <property type="match status" value="1"/>
</dbReference>
<gene>
    <name evidence="2" type="ORF">ATJ93_2499</name>
</gene>
<dbReference type="InterPro" id="IPR027417">
    <property type="entry name" value="P-loop_NTPase"/>
</dbReference>
<dbReference type="InterPro" id="IPR051162">
    <property type="entry name" value="T4SS_component"/>
</dbReference>
<name>A0A3R7FWB1_9EURY</name>
<dbReference type="PANTHER" id="PTHR30121">
    <property type="entry name" value="UNCHARACTERIZED PROTEIN YJGR-RELATED"/>
    <property type="match status" value="1"/>
</dbReference>
<dbReference type="Proteomes" id="UP000283805">
    <property type="component" value="Unassembled WGS sequence"/>
</dbReference>
<evidence type="ECO:0000313" key="3">
    <source>
        <dbReference type="Proteomes" id="UP000283805"/>
    </source>
</evidence>
<dbReference type="InterPro" id="IPR032689">
    <property type="entry name" value="TraG-D_C"/>
</dbReference>
<reference evidence="2 3" key="1">
    <citation type="submission" date="2018-09" db="EMBL/GenBank/DDBJ databases">
        <title>Genomic Encyclopedia of Archaeal and Bacterial Type Strains, Phase II (KMG-II): from individual species to whole genera.</title>
        <authorList>
            <person name="Goeker M."/>
        </authorList>
    </citation>
    <scope>NUCLEOTIDE SEQUENCE [LARGE SCALE GENOMIC DNA]</scope>
    <source>
        <strain evidence="2 3">DSM 13151</strain>
    </source>
</reference>
<proteinExistence type="predicted"/>
<dbReference type="OrthoDB" id="214394at2157"/>
<keyword evidence="3" id="KW-1185">Reference proteome</keyword>
<sequence>MTPEEARKLIENSGTGTTYVGTHTSILGVEENIGIPDDKRLLHVLNTGPTGYGKTQMMVHAALQDIYKGRGVCMAVPKGEAIRQVLGKLPRSRFDDVLYLDPSIDPVPSINVLEPYITEGMTEAQKENQKEIIVSDLIDLFKRQSENWGDRFGRILETLLRAHLDLNIYQNETNSLMDVFRCVINPEQLVELIDRTENTVVREQLVRVKEDLSSYHLEPLQRRLNDFIMNSTIRRIVSSEESTVNFRDAVNQGKIILLNIQKGEVGDTVSTLIASIVVTKIWAAAQSRITQKPGERTPFYLYIDELQNFASEGSAVAKMLSEAREYRLGCWLATQYLSNLDSSTMREAVINNCRTKIAFNPLGSDNERRLLNMFTGVNKREVENLGKYRAVLQTPGEQKQRSAIIVDTYPPWDGDPQQTQELKKRRIVTGTTSPVKVEESLGRGRNAGGEKHGELLRKARNLLEERGIQVNLLYQGEGDSKPDAKVSLPNGSVAHLEAETGTLTKPAKVLKNFKRAVENDAECIFVVEQGNAAKLRSIVEDPVNRNGDKYEDEFGSYSYYTDDGDEFTDTELILDGEYRVIEISENDLTVHNNISECPELEHQSREDLEQFCLYREDDGFCTELEQRCVFK</sequence>
<dbReference type="Pfam" id="PF12696">
    <property type="entry name" value="TraG-D_C"/>
    <property type="match status" value="1"/>
</dbReference>
<feature type="domain" description="TraD/TraG TraM recognition site" evidence="1">
    <location>
        <begin position="298"/>
        <end position="366"/>
    </location>
</feature>
<evidence type="ECO:0000313" key="2">
    <source>
        <dbReference type="EMBL" id="RKD95638.1"/>
    </source>
</evidence>
<protein>
    <submittedName>
        <fullName evidence="2">TraM-binding TraD/TraG-like protein</fullName>
    </submittedName>
</protein>
<dbReference type="RefSeq" id="WP_120244886.1">
    <property type="nucleotide sequence ID" value="NZ_RAPO01000002.1"/>
</dbReference>
<organism evidence="2 3">
    <name type="scientific">Halopiger aswanensis</name>
    <dbReference type="NCBI Taxonomy" id="148449"/>
    <lineage>
        <taxon>Archaea</taxon>
        <taxon>Methanobacteriati</taxon>
        <taxon>Methanobacteriota</taxon>
        <taxon>Stenosarchaea group</taxon>
        <taxon>Halobacteria</taxon>
        <taxon>Halobacteriales</taxon>
        <taxon>Natrialbaceae</taxon>
        <taxon>Halopiger</taxon>
    </lineage>
</organism>
<evidence type="ECO:0000259" key="1">
    <source>
        <dbReference type="Pfam" id="PF12696"/>
    </source>
</evidence>
<dbReference type="Gene3D" id="3.40.50.300">
    <property type="entry name" value="P-loop containing nucleotide triphosphate hydrolases"/>
    <property type="match status" value="2"/>
</dbReference>
<dbReference type="EMBL" id="RAPO01000002">
    <property type="protein sequence ID" value="RKD95638.1"/>
    <property type="molecule type" value="Genomic_DNA"/>
</dbReference>
<accession>A0A3R7FWB1</accession>
<dbReference type="CDD" id="cd01127">
    <property type="entry name" value="TrwB_TraG_TraD_VirD4"/>
    <property type="match status" value="1"/>
</dbReference>